<organism evidence="5 6">
    <name type="scientific">Reticulibacter mediterranei</name>
    <dbReference type="NCBI Taxonomy" id="2778369"/>
    <lineage>
        <taxon>Bacteria</taxon>
        <taxon>Bacillati</taxon>
        <taxon>Chloroflexota</taxon>
        <taxon>Ktedonobacteria</taxon>
        <taxon>Ktedonobacterales</taxon>
        <taxon>Reticulibacteraceae</taxon>
        <taxon>Reticulibacter</taxon>
    </lineage>
</organism>
<name>A0A8J3IHF4_9CHLR</name>
<dbReference type="PROSITE" id="PS00622">
    <property type="entry name" value="HTH_LUXR_1"/>
    <property type="match status" value="1"/>
</dbReference>
<dbReference type="SUPFAM" id="SSF48452">
    <property type="entry name" value="TPR-like"/>
    <property type="match status" value="1"/>
</dbReference>
<accession>A0A8J3IHF4</accession>
<dbReference type="PANTHER" id="PTHR44688">
    <property type="entry name" value="DNA-BINDING TRANSCRIPTIONAL ACTIVATOR DEVR_DOSR"/>
    <property type="match status" value="1"/>
</dbReference>
<dbReference type="SUPFAM" id="SSF52540">
    <property type="entry name" value="P-loop containing nucleoside triphosphate hydrolases"/>
    <property type="match status" value="1"/>
</dbReference>
<dbReference type="InterPro" id="IPR011990">
    <property type="entry name" value="TPR-like_helical_dom_sf"/>
</dbReference>
<dbReference type="Pfam" id="PF17874">
    <property type="entry name" value="TPR_MalT"/>
    <property type="match status" value="1"/>
</dbReference>
<evidence type="ECO:0000313" key="6">
    <source>
        <dbReference type="Proteomes" id="UP000597444"/>
    </source>
</evidence>
<keyword evidence="2" id="KW-0238">DNA-binding</keyword>
<dbReference type="SMART" id="SM00421">
    <property type="entry name" value="HTH_LUXR"/>
    <property type="match status" value="1"/>
</dbReference>
<protein>
    <submittedName>
        <fullName evidence="5">LuxR family transcriptional regulator</fullName>
    </submittedName>
</protein>
<dbReference type="InterPro" id="IPR036388">
    <property type="entry name" value="WH-like_DNA-bd_sf"/>
</dbReference>
<evidence type="ECO:0000256" key="2">
    <source>
        <dbReference type="ARBA" id="ARBA00023125"/>
    </source>
</evidence>
<evidence type="ECO:0000313" key="5">
    <source>
        <dbReference type="EMBL" id="GHO95624.1"/>
    </source>
</evidence>
<dbReference type="PANTHER" id="PTHR44688:SF16">
    <property type="entry name" value="DNA-BINDING TRANSCRIPTIONAL ACTIVATOR DEVR_DOSR"/>
    <property type="match status" value="1"/>
</dbReference>
<dbReference type="Pfam" id="PF00196">
    <property type="entry name" value="GerE"/>
    <property type="match status" value="1"/>
</dbReference>
<proteinExistence type="predicted"/>
<sequence length="1064" mass="119392">MPKPSLYALVWSEAQQQYELTKEGRNLRAFRQEDEPEWFAWVEGQAAFAFEGRAGHLSVVKEARSRGDGYWYAYSRQSGRTRKRYLGRNAALSLLHLEETALALLSQRSEPPSAVKSGQSVKAKQQIHKQPVHSNVEAHTPLLASKLSPPRLPHLLVERSRLLARLDTMILPTAPGLALLQAPAGFGKTTLVNQWIASRVTQQDFPLVAWISLEAGDNELFRFWRYVIAACQPLHGGDSQATLAYLSSIVPLPFAFTEMEKVLTHLLNDLVRCVVQGGLLVLDDYHVITDQHIHEALAFFIDHLPKTVHVLLLSRSEPPLSLVRRRARGEIYELHLTDLRFSSEETIAFLYQALPITLSAASLLQLDVVLEGWAAGLRLLALTLQGKGEAAVEQALLSLSEHSDSSSFQHRALLDYFVTEILDTQPAPMQLFLLQTSIPRRLNGSLCDAMTGGEDSEAQLAMVEQAGIFLEALDGSWYRYHLLFAEAMRREASRRLGSETFALLSLRASDWYEQQDMLPDAVEAALLAHDRERVARLIELVAAQEPVYDPETLLRWLASIPEAKLRERPMLCFIYGIAYQASQEASSTSEALALPENVGERVELLLQMAEEGWRSQENWSWLGAIPALRALSVLEHGAFSQAVAYAREALALLPEEDLDVRIQLWHSTCLLLVGMERLLAGFPGDAQRFILDAQARSQALRYGYLTRQISLSLGRSYLLRGEFRHAQEVYRQVLIDAREQGDHELIADSLLGLASLAFEWNELATVEQQVQEAAEHIHFALHQKQELQERITFQLALIEYAQGQASEALGQLTAQLARFQQSSTVGVLEILPFALGWWGRLLLATGDLEAVQHYLEVQLLDQEKLPFIHTLETSILKVRLSLAQEKAQEALPLLERLLSDAMVQEHRYYALEIQLLMVLAYAACKQSQPAQRLLRKILIVAKAEGFLRLFVNEGEPLVRLLRSLLSSIEDNSLRSYLQTVLRAFALSPGSPASSADDGLLFEPLSSQERRVLRLLAAGCSNQEIADELIVSVNTVKDHVKHLYRKLGVNNRLQASSIARLMKLD</sequence>
<dbReference type="RefSeq" id="WP_220206294.1">
    <property type="nucleotide sequence ID" value="NZ_BNJK01000001.1"/>
</dbReference>
<dbReference type="Gene3D" id="3.40.50.300">
    <property type="entry name" value="P-loop containing nucleotide triphosphate hydrolases"/>
    <property type="match status" value="1"/>
</dbReference>
<keyword evidence="3" id="KW-0804">Transcription</keyword>
<comment type="caution">
    <text evidence="5">The sequence shown here is derived from an EMBL/GenBank/DDBJ whole genome shotgun (WGS) entry which is preliminary data.</text>
</comment>
<dbReference type="Gene3D" id="1.25.40.10">
    <property type="entry name" value="Tetratricopeptide repeat domain"/>
    <property type="match status" value="1"/>
</dbReference>
<dbReference type="InterPro" id="IPR059106">
    <property type="entry name" value="WHD_MalT"/>
</dbReference>
<dbReference type="Gene3D" id="1.10.10.10">
    <property type="entry name" value="Winged helix-like DNA-binding domain superfamily/Winged helix DNA-binding domain"/>
    <property type="match status" value="1"/>
</dbReference>
<dbReference type="SUPFAM" id="SSF46894">
    <property type="entry name" value="C-terminal effector domain of the bipartite response regulators"/>
    <property type="match status" value="1"/>
</dbReference>
<dbReference type="InterPro" id="IPR016032">
    <property type="entry name" value="Sig_transdc_resp-reg_C-effctor"/>
</dbReference>
<keyword evidence="1" id="KW-0805">Transcription regulation</keyword>
<dbReference type="InterPro" id="IPR000792">
    <property type="entry name" value="Tscrpt_reg_LuxR_C"/>
</dbReference>
<dbReference type="Pfam" id="PF25873">
    <property type="entry name" value="WHD_MalT"/>
    <property type="match status" value="1"/>
</dbReference>
<dbReference type="InterPro" id="IPR027417">
    <property type="entry name" value="P-loop_NTPase"/>
</dbReference>
<dbReference type="PRINTS" id="PR00038">
    <property type="entry name" value="HTHLUXR"/>
</dbReference>
<keyword evidence="6" id="KW-1185">Reference proteome</keyword>
<dbReference type="CDD" id="cd06170">
    <property type="entry name" value="LuxR_C_like"/>
    <property type="match status" value="1"/>
</dbReference>
<dbReference type="GO" id="GO:0003677">
    <property type="term" value="F:DNA binding"/>
    <property type="evidence" value="ECO:0007669"/>
    <property type="project" value="UniProtKB-KW"/>
</dbReference>
<dbReference type="GO" id="GO:0006355">
    <property type="term" value="P:regulation of DNA-templated transcription"/>
    <property type="evidence" value="ECO:0007669"/>
    <property type="project" value="InterPro"/>
</dbReference>
<evidence type="ECO:0000256" key="1">
    <source>
        <dbReference type="ARBA" id="ARBA00023015"/>
    </source>
</evidence>
<dbReference type="InterPro" id="IPR041617">
    <property type="entry name" value="TPR_MalT"/>
</dbReference>
<evidence type="ECO:0000256" key="3">
    <source>
        <dbReference type="ARBA" id="ARBA00023163"/>
    </source>
</evidence>
<feature type="domain" description="HTH luxR-type" evidence="4">
    <location>
        <begin position="997"/>
        <end position="1062"/>
    </location>
</feature>
<gene>
    <name evidence="5" type="ORF">KSF_056720</name>
</gene>
<dbReference type="PROSITE" id="PS50043">
    <property type="entry name" value="HTH_LUXR_2"/>
    <property type="match status" value="1"/>
</dbReference>
<dbReference type="EMBL" id="BNJK01000001">
    <property type="protein sequence ID" value="GHO95624.1"/>
    <property type="molecule type" value="Genomic_DNA"/>
</dbReference>
<dbReference type="Proteomes" id="UP000597444">
    <property type="component" value="Unassembled WGS sequence"/>
</dbReference>
<dbReference type="AlphaFoldDB" id="A0A8J3IHF4"/>
<reference evidence="5" key="1">
    <citation type="submission" date="2020-10" db="EMBL/GenBank/DDBJ databases">
        <title>Taxonomic study of unclassified bacteria belonging to the class Ktedonobacteria.</title>
        <authorList>
            <person name="Yabe S."/>
            <person name="Wang C.M."/>
            <person name="Zheng Y."/>
            <person name="Sakai Y."/>
            <person name="Cavaletti L."/>
            <person name="Monciardini P."/>
            <person name="Donadio S."/>
        </authorList>
    </citation>
    <scope>NUCLEOTIDE SEQUENCE</scope>
    <source>
        <strain evidence="5">ID150040</strain>
    </source>
</reference>
<evidence type="ECO:0000259" key="4">
    <source>
        <dbReference type="PROSITE" id="PS50043"/>
    </source>
</evidence>